<keyword evidence="12" id="KW-1185">Reference proteome</keyword>
<evidence type="ECO:0000313" key="11">
    <source>
        <dbReference type="EMBL" id="GIE98444.1"/>
    </source>
</evidence>
<dbReference type="InterPro" id="IPR036833">
    <property type="entry name" value="BetaGal_dom3_sf"/>
</dbReference>
<evidence type="ECO:0000256" key="7">
    <source>
        <dbReference type="ARBA" id="ARBA00023295"/>
    </source>
</evidence>
<dbReference type="SUPFAM" id="SSF51445">
    <property type="entry name" value="(Trans)glycosidases"/>
    <property type="match status" value="1"/>
</dbReference>
<evidence type="ECO:0000256" key="8">
    <source>
        <dbReference type="RuleBase" id="RU003679"/>
    </source>
</evidence>
<gene>
    <name evidence="11" type="primary">lacZ_2</name>
    <name evidence="11" type="ORF">Ari01nite_59090</name>
</gene>
<protein>
    <recommendedName>
        <fullName evidence="3">beta-galactosidase</fullName>
        <ecNumber evidence="3">3.2.1.23</ecNumber>
    </recommendedName>
</protein>
<dbReference type="GO" id="GO:0004565">
    <property type="term" value="F:beta-galactosidase activity"/>
    <property type="evidence" value="ECO:0007669"/>
    <property type="project" value="UniProtKB-EC"/>
</dbReference>
<dbReference type="EC" id="3.2.1.23" evidence="3"/>
<dbReference type="InterPro" id="IPR031330">
    <property type="entry name" value="Gly_Hdrlase_35_cat"/>
</dbReference>
<dbReference type="Pfam" id="PF13364">
    <property type="entry name" value="BetaGal_ABD2"/>
    <property type="match status" value="2"/>
</dbReference>
<dbReference type="InterPro" id="IPR008979">
    <property type="entry name" value="Galactose-bd-like_sf"/>
</dbReference>
<name>A0A919K2T8_9ACTN</name>
<dbReference type="InterPro" id="IPR001944">
    <property type="entry name" value="Glycoside_Hdrlase_35"/>
</dbReference>
<evidence type="ECO:0000256" key="3">
    <source>
        <dbReference type="ARBA" id="ARBA00012756"/>
    </source>
</evidence>
<comment type="catalytic activity">
    <reaction evidence="1">
        <text>Hydrolysis of terminal non-reducing beta-D-galactose residues in beta-D-galactosides.</text>
        <dbReference type="EC" id="3.2.1.23"/>
    </reaction>
</comment>
<accession>A0A919K2T8</accession>
<comment type="similarity">
    <text evidence="2 8">Belongs to the glycosyl hydrolase 35 family.</text>
</comment>
<dbReference type="SUPFAM" id="SSF117100">
    <property type="entry name" value="Beta-galactosidase LacA, domain 3"/>
    <property type="match status" value="1"/>
</dbReference>
<dbReference type="PRINTS" id="PR00742">
    <property type="entry name" value="GLHYDRLASE35"/>
</dbReference>
<dbReference type="InterPro" id="IPR037110">
    <property type="entry name" value="Betagal_dom2_sf"/>
</dbReference>
<dbReference type="Gene3D" id="2.60.120.260">
    <property type="entry name" value="Galactose-binding domain-like"/>
    <property type="match status" value="2"/>
</dbReference>
<dbReference type="InterPro" id="IPR018954">
    <property type="entry name" value="Betagal_dom2"/>
</dbReference>
<dbReference type="RefSeq" id="WP_203785474.1">
    <property type="nucleotide sequence ID" value="NZ_BOMV01000062.1"/>
</dbReference>
<dbReference type="InterPro" id="IPR025300">
    <property type="entry name" value="BetaGal_jelly_roll_dom"/>
</dbReference>
<dbReference type="GO" id="GO:0005975">
    <property type="term" value="P:carbohydrate metabolic process"/>
    <property type="evidence" value="ECO:0007669"/>
    <property type="project" value="InterPro"/>
</dbReference>
<keyword evidence="7" id="KW-0326">Glycosidase</keyword>
<feature type="signal peptide" evidence="9">
    <location>
        <begin position="1"/>
        <end position="20"/>
    </location>
</feature>
<dbReference type="InterPro" id="IPR017853">
    <property type="entry name" value="GH"/>
</dbReference>
<evidence type="ECO:0000256" key="9">
    <source>
        <dbReference type="SAM" id="SignalP"/>
    </source>
</evidence>
<evidence type="ECO:0000256" key="5">
    <source>
        <dbReference type="ARBA" id="ARBA00022801"/>
    </source>
</evidence>
<comment type="caution">
    <text evidence="11">The sequence shown here is derived from an EMBL/GenBank/DDBJ whole genome shotgun (WGS) entry which is preliminary data.</text>
</comment>
<organism evidence="11 12">
    <name type="scientific">Paractinoplanes rishiriensis</name>
    <dbReference type="NCBI Taxonomy" id="1050105"/>
    <lineage>
        <taxon>Bacteria</taxon>
        <taxon>Bacillati</taxon>
        <taxon>Actinomycetota</taxon>
        <taxon>Actinomycetes</taxon>
        <taxon>Micromonosporales</taxon>
        <taxon>Micromonosporaceae</taxon>
        <taxon>Paractinoplanes</taxon>
    </lineage>
</organism>
<proteinExistence type="inferred from homology"/>
<dbReference type="Gene3D" id="3.20.20.80">
    <property type="entry name" value="Glycosidases"/>
    <property type="match status" value="1"/>
</dbReference>
<dbReference type="EMBL" id="BOMV01000062">
    <property type="protein sequence ID" value="GIE98444.1"/>
    <property type="molecule type" value="Genomic_DNA"/>
</dbReference>
<dbReference type="SUPFAM" id="SSF49785">
    <property type="entry name" value="Galactose-binding domain-like"/>
    <property type="match status" value="2"/>
</dbReference>
<dbReference type="AlphaFoldDB" id="A0A919K2T8"/>
<evidence type="ECO:0000259" key="10">
    <source>
        <dbReference type="SMART" id="SM01029"/>
    </source>
</evidence>
<evidence type="ECO:0000256" key="6">
    <source>
        <dbReference type="ARBA" id="ARBA00023180"/>
    </source>
</evidence>
<evidence type="ECO:0000313" key="12">
    <source>
        <dbReference type="Proteomes" id="UP000636960"/>
    </source>
</evidence>
<reference evidence="11" key="1">
    <citation type="submission" date="2021-01" db="EMBL/GenBank/DDBJ databases">
        <title>Whole genome shotgun sequence of Actinoplanes rishiriensis NBRC 108556.</title>
        <authorList>
            <person name="Komaki H."/>
            <person name="Tamura T."/>
        </authorList>
    </citation>
    <scope>NUCLEOTIDE SEQUENCE</scope>
    <source>
        <strain evidence="11">NBRC 108556</strain>
    </source>
</reference>
<evidence type="ECO:0000256" key="2">
    <source>
        <dbReference type="ARBA" id="ARBA00009809"/>
    </source>
</evidence>
<feature type="chain" id="PRO_5039017709" description="beta-galactosidase" evidence="9">
    <location>
        <begin position="21"/>
        <end position="952"/>
    </location>
</feature>
<dbReference type="SMART" id="SM01029">
    <property type="entry name" value="BetaGal_dom2"/>
    <property type="match status" value="1"/>
</dbReference>
<keyword evidence="4 9" id="KW-0732">Signal</keyword>
<dbReference type="Pfam" id="PF10435">
    <property type="entry name" value="BetaGal_dom2"/>
    <property type="match status" value="1"/>
</dbReference>
<evidence type="ECO:0000256" key="1">
    <source>
        <dbReference type="ARBA" id="ARBA00001412"/>
    </source>
</evidence>
<dbReference type="InterPro" id="IPR025972">
    <property type="entry name" value="BetaGal_dom3"/>
</dbReference>
<evidence type="ECO:0000256" key="4">
    <source>
        <dbReference type="ARBA" id="ARBA00022729"/>
    </source>
</evidence>
<feature type="domain" description="Beta-galactosidase" evidence="10">
    <location>
        <begin position="378"/>
        <end position="546"/>
    </location>
</feature>
<dbReference type="Pfam" id="PF01301">
    <property type="entry name" value="Glyco_hydro_35"/>
    <property type="match status" value="1"/>
</dbReference>
<keyword evidence="5" id="KW-0378">Hydrolase</keyword>
<keyword evidence="6" id="KW-0325">Glycoprotein</keyword>
<dbReference type="SUPFAM" id="SSF51011">
    <property type="entry name" value="Glycosyl hydrolase domain"/>
    <property type="match status" value="1"/>
</dbReference>
<dbReference type="Proteomes" id="UP000636960">
    <property type="component" value="Unassembled WGS sequence"/>
</dbReference>
<sequence length="952" mass="101940">MKFSRVLLALVLVMAGSGLAASPAAAATEHKVPKHKVTYDKYSLMLDGRRILVQAAEFHYFRLPSPDLWRDILEKEKAAGFNAISLYFDWAFHSPKPGVYDFTGVRDVDRLLRMADEVGLWTIVRPGPYINAETSGGGFPAWLKTVPGRARSSAPGYTAAYREWLAQINPIIAEHQVTRGGSVLLYNVENEYAVNTDAAYMQDLQDLARAAGIDVPITTNLCCDAADWSSTWASGLGAVQIPGVDDYPQSFDCTNAGKVWGPWGTGITERVREDSPVYAAEYQGGAIDLNNAGYDKCRELTGVDYTRYFPKSNLILSGATALSYYMGYGGTNWGWLAQPNDVYTSYDYGAAITEARQLTDKYQEYKRQGYFLRAAAGSLTKTDVTTAPTAEGLNTAARINPDDQTQFVLVRNEGVDQVSSTLNWGGHALPVTLPGHDAKVLVGGYRMGGQHLVTGTSEIMTHETVAGRDIALLYGRDGTAGTTILRYPARPRVTVLDGKVRTSYDPATGDLRLDYTHQGLARVLVSGGGPRPLLLLLGTDATAAQFWRADTAAGPVLVRGTDLLRSATVSRGVAALRADTAAAGPVEVFADARAISVNGSPVATARRTASGSLLGSLPGPRAVHLPALSGWRQHAEAPEAAPGFDDSRWTVAGKDTSLSLFQPVTLPVLFSDEYGFHTGSVWYRGRFTASGGETAVSLNAITGKRGNYLVWLNGQYLGSAAGGVELDSEEPRNPNPGPGRFTVPAGLLEAGKPAVLSVLVQNMGHNDDWTADDNRFRQPRGLVGGLVEGATAPITWRIQGTGRIDPARGGMNNGGLYGERAGWSLPGFDDRAWARAAATVPAGVTWLRTGFRLDLPKGQDTSVALRFDGPPPAGHRVIFYLNGWQLGQYGADIGPQTDFVLPAGLLREDGRNALAMAVIATGPATVSTPRLVVVGSQRGGVPVRTVPAPERL</sequence>
<dbReference type="Pfam" id="PF13363">
    <property type="entry name" value="BetaGal_dom3"/>
    <property type="match status" value="1"/>
</dbReference>
<dbReference type="Gene3D" id="2.102.20.10">
    <property type="entry name" value="Beta-galactosidase, domain 2"/>
    <property type="match status" value="1"/>
</dbReference>
<dbReference type="PANTHER" id="PTHR23421">
    <property type="entry name" value="BETA-GALACTOSIDASE RELATED"/>
    <property type="match status" value="1"/>
</dbReference>